<evidence type="ECO:0000313" key="2">
    <source>
        <dbReference type="Proteomes" id="UP000070700"/>
    </source>
</evidence>
<dbReference type="Pfam" id="PF05536">
    <property type="entry name" value="Neurochondrin"/>
    <property type="match status" value="1"/>
</dbReference>
<dbReference type="EMBL" id="KQ947411">
    <property type="protein sequence ID" value="KUJ19498.1"/>
    <property type="molecule type" value="Genomic_DNA"/>
</dbReference>
<sequence>MLRKLVSTKPTAAGRAAYTQLAAALLQSYPATCPSLLFINLLLIDLRSSFPSLLAQLNNDQYPATAQRLAAAFDVLSSFVAFLIRSLDEEINTSGFSMAPDLLLKLRKDIAETISLTIEYLRDRWDASIAGAAGLHPDARSGTAATSEGTRLTLTWESIKDSVHTDPLVLAEIRAMAIWIREDENDNLRNEAAGMMDMLVELYKSESQGALDFRYPILLALEGIMLTDDGTQAFLSHDGWQVVSEDLQSIIRSIAQPEGVEETFSLGEANRGLQIVRVLLAVIDHQSTSFPEEAWMKMVTITASMNVPSTTPSPIILEFQIAMLQLSTALLSKAAGGMMKRYITSYSALSGITNQLSRLVQNLPDEVEGADLMSLLEDVSLDLGNLRQT</sequence>
<name>A0A194XH57_MOLSC</name>
<proteinExistence type="predicted"/>
<dbReference type="InParanoid" id="A0A194XH57"/>
<evidence type="ECO:0000313" key="1">
    <source>
        <dbReference type="EMBL" id="KUJ19498.1"/>
    </source>
</evidence>
<dbReference type="PANTHER" id="PTHR13109">
    <property type="entry name" value="NEUROCHONDRIN"/>
    <property type="match status" value="1"/>
</dbReference>
<organism evidence="1 2">
    <name type="scientific">Mollisia scopiformis</name>
    <name type="common">Conifer needle endophyte fungus</name>
    <name type="synonym">Phialocephala scopiformis</name>
    <dbReference type="NCBI Taxonomy" id="149040"/>
    <lineage>
        <taxon>Eukaryota</taxon>
        <taxon>Fungi</taxon>
        <taxon>Dikarya</taxon>
        <taxon>Ascomycota</taxon>
        <taxon>Pezizomycotina</taxon>
        <taxon>Leotiomycetes</taxon>
        <taxon>Helotiales</taxon>
        <taxon>Mollisiaceae</taxon>
        <taxon>Mollisia</taxon>
    </lineage>
</organism>
<dbReference type="Proteomes" id="UP000070700">
    <property type="component" value="Unassembled WGS sequence"/>
</dbReference>
<dbReference type="OrthoDB" id="8962942at2759"/>
<dbReference type="RefSeq" id="XP_018073853.1">
    <property type="nucleotide sequence ID" value="XM_018214684.1"/>
</dbReference>
<reference evidence="1 2" key="1">
    <citation type="submission" date="2015-10" db="EMBL/GenBank/DDBJ databases">
        <title>Full genome of DAOMC 229536 Phialocephala scopiformis, a fungal endophyte of spruce producing the potent anti-insectan compound rugulosin.</title>
        <authorList>
            <consortium name="DOE Joint Genome Institute"/>
            <person name="Walker A.K."/>
            <person name="Frasz S.L."/>
            <person name="Seifert K.A."/>
            <person name="Miller J.D."/>
            <person name="Mondo S.J."/>
            <person name="Labutti K."/>
            <person name="Lipzen A."/>
            <person name="Dockter R."/>
            <person name="Kennedy M."/>
            <person name="Grigoriev I.V."/>
            <person name="Spatafora J.W."/>
        </authorList>
    </citation>
    <scope>NUCLEOTIDE SEQUENCE [LARGE SCALE GENOMIC DNA]</scope>
    <source>
        <strain evidence="1 2">CBS 120377</strain>
    </source>
</reference>
<gene>
    <name evidence="1" type="ORF">LY89DRAFT_683321</name>
</gene>
<dbReference type="KEGG" id="psco:LY89DRAFT_683321"/>
<dbReference type="PANTHER" id="PTHR13109:SF7">
    <property type="entry name" value="NEUROCHONDRIN"/>
    <property type="match status" value="1"/>
</dbReference>
<protein>
    <submittedName>
        <fullName evidence="1">DUF1941-domain-containing protein</fullName>
    </submittedName>
</protein>
<accession>A0A194XH57</accession>
<keyword evidence="2" id="KW-1185">Reference proteome</keyword>
<dbReference type="GeneID" id="28824410"/>
<dbReference type="InterPro" id="IPR008709">
    <property type="entry name" value="Neurochondrin"/>
</dbReference>
<dbReference type="AlphaFoldDB" id="A0A194XH57"/>